<dbReference type="GO" id="GO:0015074">
    <property type="term" value="P:DNA integration"/>
    <property type="evidence" value="ECO:0007669"/>
    <property type="project" value="UniProtKB-KW"/>
</dbReference>
<accession>A0A179CQY5</accession>
<organism evidence="6 7">
    <name type="scientific">Ligilactobacillus aviarius</name>
    <dbReference type="NCBI Taxonomy" id="1606"/>
    <lineage>
        <taxon>Bacteria</taxon>
        <taxon>Bacillati</taxon>
        <taxon>Bacillota</taxon>
        <taxon>Bacilli</taxon>
        <taxon>Lactobacillales</taxon>
        <taxon>Lactobacillaceae</taxon>
        <taxon>Ligilactobacillus</taxon>
    </lineage>
</organism>
<sequence>MAKIGYARVSSKEQHLDRQLAALKDVDKLFTLNIILEYSD</sequence>
<evidence type="ECO:0000256" key="4">
    <source>
        <dbReference type="PROSITE-ProRule" id="PRU10137"/>
    </source>
</evidence>
<dbReference type="GO" id="GO:0003677">
    <property type="term" value="F:DNA binding"/>
    <property type="evidence" value="ECO:0007669"/>
    <property type="project" value="UniProtKB-KW"/>
</dbReference>
<dbReference type="Gene3D" id="3.40.50.1390">
    <property type="entry name" value="Resolvase, N-terminal catalytic domain"/>
    <property type="match status" value="1"/>
</dbReference>
<keyword evidence="2" id="KW-0238">DNA-binding</keyword>
<dbReference type="EMBL" id="LVKI01000007">
    <property type="protein sequence ID" value="OAQ08763.1"/>
    <property type="molecule type" value="Genomic_DNA"/>
</dbReference>
<dbReference type="InterPro" id="IPR006118">
    <property type="entry name" value="Recombinase_CS"/>
</dbReference>
<feature type="domain" description="Resolvase/invertase-type recombinase catalytic" evidence="5">
    <location>
        <begin position="2"/>
        <end position="40"/>
    </location>
</feature>
<keyword evidence="1" id="KW-0229">DNA integration</keyword>
<dbReference type="PROSITE" id="PS00397">
    <property type="entry name" value="RECOMBINASES_1"/>
    <property type="match status" value="1"/>
</dbReference>
<protein>
    <submittedName>
        <fullName evidence="6">Resolvase</fullName>
    </submittedName>
</protein>
<dbReference type="GO" id="GO:0000150">
    <property type="term" value="F:DNA strand exchange activity"/>
    <property type="evidence" value="ECO:0007669"/>
    <property type="project" value="InterPro"/>
</dbReference>
<dbReference type="Proteomes" id="UP000078520">
    <property type="component" value="Unassembled WGS sequence"/>
</dbReference>
<evidence type="ECO:0000259" key="5">
    <source>
        <dbReference type="PROSITE" id="PS51736"/>
    </source>
</evidence>
<dbReference type="Pfam" id="PF00239">
    <property type="entry name" value="Resolvase"/>
    <property type="match status" value="1"/>
</dbReference>
<gene>
    <name evidence="6" type="ORF">A3O14_02555</name>
</gene>
<dbReference type="AlphaFoldDB" id="A0A179CQY5"/>
<keyword evidence="3" id="KW-0233">DNA recombination</keyword>
<evidence type="ECO:0000313" key="6">
    <source>
        <dbReference type="EMBL" id="OAQ08763.1"/>
    </source>
</evidence>
<name>A0A179CQY5_9LACO</name>
<dbReference type="SUPFAM" id="SSF53041">
    <property type="entry name" value="Resolvase-like"/>
    <property type="match status" value="1"/>
</dbReference>
<reference evidence="7" key="1">
    <citation type="submission" date="2016-03" db="EMBL/GenBank/DDBJ databases">
        <authorList>
            <person name="Johnson T.J."/>
            <person name="Youmans B."/>
            <person name="Case K."/>
            <person name="Noll S."/>
        </authorList>
    </citation>
    <scope>NUCLEOTIDE SEQUENCE [LARGE SCALE GENOMIC DNA]</scope>
    <source>
        <strain evidence="7">UMNLAv8</strain>
    </source>
</reference>
<evidence type="ECO:0000256" key="2">
    <source>
        <dbReference type="ARBA" id="ARBA00023125"/>
    </source>
</evidence>
<dbReference type="InterPro" id="IPR036162">
    <property type="entry name" value="Resolvase-like_N_sf"/>
</dbReference>
<proteinExistence type="predicted"/>
<dbReference type="PROSITE" id="PS51736">
    <property type="entry name" value="RECOMBINASES_3"/>
    <property type="match status" value="1"/>
</dbReference>
<feature type="active site" description="O-(5'-phospho-DNA)-serine intermediate" evidence="4">
    <location>
        <position position="10"/>
    </location>
</feature>
<comment type="caution">
    <text evidence="6">The sequence shown here is derived from an EMBL/GenBank/DDBJ whole genome shotgun (WGS) entry which is preliminary data.</text>
</comment>
<evidence type="ECO:0000313" key="7">
    <source>
        <dbReference type="Proteomes" id="UP000078520"/>
    </source>
</evidence>
<dbReference type="InterPro" id="IPR006119">
    <property type="entry name" value="Resolv_N"/>
</dbReference>
<evidence type="ECO:0000256" key="1">
    <source>
        <dbReference type="ARBA" id="ARBA00022908"/>
    </source>
</evidence>
<evidence type="ECO:0000256" key="3">
    <source>
        <dbReference type="ARBA" id="ARBA00023172"/>
    </source>
</evidence>